<protein>
    <submittedName>
        <fullName evidence="1">ADP-ribosylation factor protein 3</fullName>
    </submittedName>
</protein>
<evidence type="ECO:0000313" key="1">
    <source>
        <dbReference type="EMBL" id="KAJ2790336.1"/>
    </source>
</evidence>
<organism evidence="1 2">
    <name type="scientific">Coemansia linderi</name>
    <dbReference type="NCBI Taxonomy" id="2663919"/>
    <lineage>
        <taxon>Eukaryota</taxon>
        <taxon>Fungi</taxon>
        <taxon>Fungi incertae sedis</taxon>
        <taxon>Zoopagomycota</taxon>
        <taxon>Kickxellomycotina</taxon>
        <taxon>Kickxellomycetes</taxon>
        <taxon>Kickxellales</taxon>
        <taxon>Kickxellaceae</taxon>
        <taxon>Coemansia</taxon>
    </lineage>
</organism>
<sequence length="196" mass="21755">MYTLVSGAYRYFARQDEYSILILGLDGAGKTTLLEKIKHLYTGNPGIAPSRIQPTVGVNIGKIPMKRTLVRFMDLGGQPDLRGIWESYYEDCHAIVFVIDSCNSERIEESKDALLGLLKAGELAGVPVLVLANKRDLKGALSLAEVKEMVNSMADFMEERHVRVVDSSGLEGEGVRTAVEWVYSRVIENRAKRPPI</sequence>
<accession>A0ACC1KHW7</accession>
<evidence type="ECO:0000313" key="2">
    <source>
        <dbReference type="Proteomes" id="UP001140066"/>
    </source>
</evidence>
<comment type="caution">
    <text evidence="1">The sequence shown here is derived from an EMBL/GenBank/DDBJ whole genome shotgun (WGS) entry which is preliminary data.</text>
</comment>
<dbReference type="Proteomes" id="UP001140066">
    <property type="component" value="Unassembled WGS sequence"/>
</dbReference>
<gene>
    <name evidence="1" type="primary">ARL3</name>
    <name evidence="1" type="ORF">GGI18_001866</name>
</gene>
<name>A0ACC1KHW7_9FUNG</name>
<keyword evidence="2" id="KW-1185">Reference proteome</keyword>
<feature type="non-terminal residue" evidence="1">
    <location>
        <position position="196"/>
    </location>
</feature>
<dbReference type="EMBL" id="JANBUK010000355">
    <property type="protein sequence ID" value="KAJ2790336.1"/>
    <property type="molecule type" value="Genomic_DNA"/>
</dbReference>
<reference evidence="1" key="1">
    <citation type="submission" date="2022-07" db="EMBL/GenBank/DDBJ databases">
        <title>Phylogenomic reconstructions and comparative analyses of Kickxellomycotina fungi.</title>
        <authorList>
            <person name="Reynolds N.K."/>
            <person name="Stajich J.E."/>
            <person name="Barry K."/>
            <person name="Grigoriev I.V."/>
            <person name="Crous P."/>
            <person name="Smith M.E."/>
        </authorList>
    </citation>
    <scope>NUCLEOTIDE SEQUENCE</scope>
    <source>
        <strain evidence="1">BCRC 34191</strain>
    </source>
</reference>
<proteinExistence type="predicted"/>